<dbReference type="AlphaFoldDB" id="A0A2Z5AA69"/>
<evidence type="ECO:0000313" key="4">
    <source>
        <dbReference type="EMBL" id="AXA67434.1"/>
    </source>
</evidence>
<accession>A0A2Z5AA69</accession>
<evidence type="ECO:0000256" key="1">
    <source>
        <dbReference type="ARBA" id="ARBA00010515"/>
    </source>
</evidence>
<proteinExistence type="inferred from homology"/>
<dbReference type="InterPro" id="IPR050300">
    <property type="entry name" value="GDXG_lipolytic_enzyme"/>
</dbReference>
<dbReference type="GO" id="GO:0004806">
    <property type="term" value="F:triacylglycerol lipase activity"/>
    <property type="evidence" value="ECO:0007669"/>
    <property type="project" value="TreeGrafter"/>
</dbReference>
<gene>
    <name evidence="4" type="ORF">CE139_16965</name>
</gene>
<evidence type="ECO:0000313" key="5">
    <source>
        <dbReference type="Proteomes" id="UP000250579"/>
    </source>
</evidence>
<name>A0A2Z5AA69_9PSED</name>
<dbReference type="SUPFAM" id="SSF53474">
    <property type="entry name" value="alpha/beta-Hydrolases"/>
    <property type="match status" value="1"/>
</dbReference>
<comment type="similarity">
    <text evidence="1">Belongs to the 'GDXG' lipolytic enzyme family.</text>
</comment>
<dbReference type="PANTHER" id="PTHR48081">
    <property type="entry name" value="AB HYDROLASE SUPERFAMILY PROTEIN C4A8.06C"/>
    <property type="match status" value="1"/>
</dbReference>
<dbReference type="Proteomes" id="UP000250579">
    <property type="component" value="Chromosome"/>
</dbReference>
<evidence type="ECO:0000259" key="3">
    <source>
        <dbReference type="Pfam" id="PF07859"/>
    </source>
</evidence>
<dbReference type="PANTHER" id="PTHR48081:SF30">
    <property type="entry name" value="ACETYL-HYDROLASE LIPR-RELATED"/>
    <property type="match status" value="1"/>
</dbReference>
<feature type="domain" description="Alpha/beta hydrolase fold-3" evidence="3">
    <location>
        <begin position="112"/>
        <end position="308"/>
    </location>
</feature>
<dbReference type="STRING" id="47885.APT59_13145"/>
<keyword evidence="2" id="KW-0378">Hydrolase</keyword>
<sequence>MAKAVTTLPSEGVSVPLRIVPFPTSISAPARAALQRLVTAQGLPVNALQPLPPLADKAAWQALKDQVNDHYEVAVKGMASHPRASVDTLILGETEIHVATPEGSAHPQRACIDLHGGALLFGGGEACRVGAQQQAGRYGVRCFGVDYRLPPDFTYPAALDDCLAAYRHVLSQYSPADIVLIGRSAGGNLALATLLRGRDEGLPMPAGLVLLSPEVDLTESGDSFHTNRHVDVMLPLPLMPINQLYAGDADLAHPYLSPLFGQLEGLPPTFLQTGTRDLFLSNAARLHRGLRRAGVPVEFYLGEGMPHGGFMGGTAEDDDLAQEIRGFVEALWCRQA</sequence>
<dbReference type="RefSeq" id="WP_208691567.1">
    <property type="nucleotide sequence ID" value="NZ_CP022198.1"/>
</dbReference>
<protein>
    <submittedName>
        <fullName evidence="4">Esterase</fullName>
    </submittedName>
</protein>
<evidence type="ECO:0000256" key="2">
    <source>
        <dbReference type="ARBA" id="ARBA00022801"/>
    </source>
</evidence>
<dbReference type="EMBL" id="CP022198">
    <property type="protein sequence ID" value="AXA67434.1"/>
    <property type="molecule type" value="Genomic_DNA"/>
</dbReference>
<reference evidence="4 5" key="1">
    <citation type="submission" date="2017-06" db="EMBL/GenBank/DDBJ databases">
        <title>Evolution towards high GC content and high-temperature stress adaptation in endophytic Pseudomonas oryzihabitans impacted its plant-growth promoting traits.</title>
        <authorList>
            <person name="Nascimento F.X."/>
        </authorList>
    </citation>
    <scope>NUCLEOTIDE SEQUENCE [LARGE SCALE GENOMIC DNA]</scope>
    <source>
        <strain evidence="4 5">MS8</strain>
    </source>
</reference>
<dbReference type="InterPro" id="IPR029058">
    <property type="entry name" value="AB_hydrolase_fold"/>
</dbReference>
<dbReference type="Pfam" id="PF07859">
    <property type="entry name" value="Abhydrolase_3"/>
    <property type="match status" value="1"/>
</dbReference>
<dbReference type="InterPro" id="IPR013094">
    <property type="entry name" value="AB_hydrolase_3"/>
</dbReference>
<organism evidence="4 5">
    <name type="scientific">Pseudomonas oryzihabitans</name>
    <dbReference type="NCBI Taxonomy" id="47885"/>
    <lineage>
        <taxon>Bacteria</taxon>
        <taxon>Pseudomonadati</taxon>
        <taxon>Pseudomonadota</taxon>
        <taxon>Gammaproteobacteria</taxon>
        <taxon>Pseudomonadales</taxon>
        <taxon>Pseudomonadaceae</taxon>
        <taxon>Pseudomonas</taxon>
    </lineage>
</organism>
<dbReference type="Gene3D" id="3.40.50.1820">
    <property type="entry name" value="alpha/beta hydrolase"/>
    <property type="match status" value="1"/>
</dbReference>